<dbReference type="InterPro" id="IPR050766">
    <property type="entry name" value="Bact_Lucif_Oxidored"/>
</dbReference>
<dbReference type="PANTHER" id="PTHR30137">
    <property type="entry name" value="LUCIFERASE-LIKE MONOOXYGENASE"/>
    <property type="match status" value="1"/>
</dbReference>
<evidence type="ECO:0000259" key="2">
    <source>
        <dbReference type="Pfam" id="PF00296"/>
    </source>
</evidence>
<dbReference type="Pfam" id="PF00296">
    <property type="entry name" value="Bac_luciferase"/>
    <property type="match status" value="1"/>
</dbReference>
<name>A0A841SVY8_9BACL</name>
<dbReference type="GO" id="GO:0016705">
    <property type="term" value="F:oxidoreductase activity, acting on paired donors, with incorporation or reduction of molecular oxygen"/>
    <property type="evidence" value="ECO:0007669"/>
    <property type="project" value="InterPro"/>
</dbReference>
<dbReference type="RefSeq" id="WP_185119005.1">
    <property type="nucleotide sequence ID" value="NZ_JACJVQ010000005.1"/>
</dbReference>
<dbReference type="GO" id="GO:0005829">
    <property type="term" value="C:cytosol"/>
    <property type="evidence" value="ECO:0007669"/>
    <property type="project" value="TreeGrafter"/>
</dbReference>
<dbReference type="InterPro" id="IPR036661">
    <property type="entry name" value="Luciferase-like_sf"/>
</dbReference>
<dbReference type="SUPFAM" id="SSF51679">
    <property type="entry name" value="Bacterial luciferase-like"/>
    <property type="match status" value="1"/>
</dbReference>
<comment type="caution">
    <text evidence="3">The sequence shown here is derived from an EMBL/GenBank/DDBJ whole genome shotgun (WGS) entry which is preliminary data.</text>
</comment>
<reference evidence="3 4" key="1">
    <citation type="submission" date="2020-08" db="EMBL/GenBank/DDBJ databases">
        <title>Cohnella phylogeny.</title>
        <authorList>
            <person name="Dunlap C."/>
        </authorList>
    </citation>
    <scope>NUCLEOTIDE SEQUENCE [LARGE SCALE GENOMIC DNA]</scope>
    <source>
        <strain evidence="3 4">DSM 25241</strain>
    </source>
</reference>
<keyword evidence="4" id="KW-1185">Reference proteome</keyword>
<sequence>MTLKLSILDQSLIGPGETAEQALRNTIEIAKLADRLGYHRFWVSEHHDSDQLAGSSPEVLISHLAANTSRIRLGSGGVMLQHYSPYKVAENFNLLSALAPGRIDLGIGRAPGGLPNSTKALQRGVTEPLSLGEKLKELEQFLYGTLPEEHPLAGIRVTPKPTISPELYQLGASAASAELAAELGRPYVFALFINSDLAVAEQAIRTYREKFNPAKGTSPHVLLAASVLVAETDEEAAELAEELKIVKIRLESGRTVTVGTLEQAAEFVRQANESYEIDVKDADVAKGTKETVRARLLELQSRLGIDEIIATTPIKDFGLRKRSIELLHEAFAPIRQA</sequence>
<protein>
    <submittedName>
        <fullName evidence="3">LLM class flavin-dependent oxidoreductase</fullName>
    </submittedName>
</protein>
<organism evidence="3 4">
    <name type="scientific">Cohnella thailandensis</name>
    <dbReference type="NCBI Taxonomy" id="557557"/>
    <lineage>
        <taxon>Bacteria</taxon>
        <taxon>Bacillati</taxon>
        <taxon>Bacillota</taxon>
        <taxon>Bacilli</taxon>
        <taxon>Bacillales</taxon>
        <taxon>Paenibacillaceae</taxon>
        <taxon>Cohnella</taxon>
    </lineage>
</organism>
<evidence type="ECO:0000313" key="3">
    <source>
        <dbReference type="EMBL" id="MBB6633787.1"/>
    </source>
</evidence>
<dbReference type="InterPro" id="IPR011251">
    <property type="entry name" value="Luciferase-like_dom"/>
</dbReference>
<dbReference type="AlphaFoldDB" id="A0A841SVY8"/>
<dbReference type="PANTHER" id="PTHR30137:SF19">
    <property type="entry name" value="LUCIFERASE-LIKE MONOOXYGENASE"/>
    <property type="match status" value="1"/>
</dbReference>
<feature type="domain" description="Luciferase-like" evidence="2">
    <location>
        <begin position="5"/>
        <end position="302"/>
    </location>
</feature>
<dbReference type="FunFam" id="3.20.20.30:FF:000002">
    <property type="entry name" value="LLM class flavin-dependent oxidoreductase"/>
    <property type="match status" value="1"/>
</dbReference>
<accession>A0A841SVY8</accession>
<dbReference type="EMBL" id="JACJVQ010000005">
    <property type="protein sequence ID" value="MBB6633787.1"/>
    <property type="molecule type" value="Genomic_DNA"/>
</dbReference>
<dbReference type="Gene3D" id="3.20.20.30">
    <property type="entry name" value="Luciferase-like domain"/>
    <property type="match status" value="1"/>
</dbReference>
<proteinExistence type="predicted"/>
<dbReference type="NCBIfam" id="TIGR03558">
    <property type="entry name" value="oxido_grp_1"/>
    <property type="match status" value="1"/>
</dbReference>
<dbReference type="Proteomes" id="UP000535838">
    <property type="component" value="Unassembled WGS sequence"/>
</dbReference>
<evidence type="ECO:0000256" key="1">
    <source>
        <dbReference type="ARBA" id="ARBA00007789"/>
    </source>
</evidence>
<evidence type="ECO:0000313" key="4">
    <source>
        <dbReference type="Proteomes" id="UP000535838"/>
    </source>
</evidence>
<dbReference type="InterPro" id="IPR019949">
    <property type="entry name" value="CmoO-like"/>
</dbReference>
<comment type="similarity">
    <text evidence="1">To bacterial alkanal monooxygenase alpha and beta chains.</text>
</comment>
<gene>
    <name evidence="3" type="ORF">H7B67_06670</name>
</gene>